<dbReference type="EMBL" id="JAQIFT010000068">
    <property type="protein sequence ID" value="MDA3733770.1"/>
    <property type="molecule type" value="Genomic_DNA"/>
</dbReference>
<feature type="region of interest" description="Disordered" evidence="1">
    <location>
        <begin position="1"/>
        <end position="49"/>
    </location>
</feature>
<evidence type="ECO:0000256" key="2">
    <source>
        <dbReference type="SAM" id="Phobius"/>
    </source>
</evidence>
<evidence type="ECO:0008006" key="5">
    <source>
        <dbReference type="Google" id="ProtNLM"/>
    </source>
</evidence>
<dbReference type="RefSeq" id="WP_053985419.1">
    <property type="nucleotide sequence ID" value="NZ_JAQIFT010000068.1"/>
</dbReference>
<evidence type="ECO:0000313" key="4">
    <source>
        <dbReference type="Proteomes" id="UP001169242"/>
    </source>
</evidence>
<keyword evidence="2" id="KW-1133">Transmembrane helix</keyword>
<name>A0AA42DR43_9FIRM</name>
<evidence type="ECO:0000256" key="1">
    <source>
        <dbReference type="SAM" id="MobiDB-lite"/>
    </source>
</evidence>
<feature type="compositionally biased region" description="Basic and acidic residues" evidence="1">
    <location>
        <begin position="1"/>
        <end position="10"/>
    </location>
</feature>
<protein>
    <recommendedName>
        <fullName evidence="5">Stage III sporulation protein AG</fullName>
    </recommendedName>
</protein>
<proteinExistence type="predicted"/>
<dbReference type="AlphaFoldDB" id="A0AA42DR43"/>
<reference evidence="3" key="1">
    <citation type="journal article" date="2023" name="Int. J. Syst. Evol. Microbiol.">
        <title>&lt;i&gt;Holtiella tumoricola&lt;/i&gt; gen. nov. sp. nov., isolated from a human clinical sample.</title>
        <authorList>
            <person name="Allen-Vercoe E."/>
            <person name="Daigneault M.C."/>
            <person name="Vancuren S.J."/>
            <person name="Cochrane K."/>
            <person name="O'Neal L.L."/>
            <person name="Sankaranarayanan K."/>
            <person name="Lawson P.A."/>
        </authorList>
    </citation>
    <scope>NUCLEOTIDE SEQUENCE</scope>
    <source>
        <strain evidence="3">CC70A</strain>
    </source>
</reference>
<feature type="compositionally biased region" description="Basic and acidic residues" evidence="1">
    <location>
        <begin position="23"/>
        <end position="46"/>
    </location>
</feature>
<comment type="caution">
    <text evidence="3">The sequence shown here is derived from an EMBL/GenBank/DDBJ whole genome shotgun (WGS) entry which is preliminary data.</text>
</comment>
<keyword evidence="2" id="KW-0812">Transmembrane</keyword>
<organism evidence="3 4">
    <name type="scientific">Holtiella tumoricola</name>
    <dbReference type="NCBI Taxonomy" id="3018743"/>
    <lineage>
        <taxon>Bacteria</taxon>
        <taxon>Bacillati</taxon>
        <taxon>Bacillota</taxon>
        <taxon>Clostridia</taxon>
        <taxon>Lachnospirales</taxon>
        <taxon>Cellulosilyticaceae</taxon>
        <taxon>Holtiella</taxon>
    </lineage>
</organism>
<gene>
    <name evidence="3" type="ORF">PBV87_20060</name>
</gene>
<keyword evidence="4" id="KW-1185">Reference proteome</keyword>
<keyword evidence="2" id="KW-0472">Membrane</keyword>
<sequence>MSGNEDEKRQFTINVNNVTRPEGTIRDKLEEKETVKKQEPKSDPKLGDLLGQVGKKVKVPVAAILFALIVGGILLTYLPQKPNAQPVMSEGNEVVEASTRTANTTSTMTYEELLEMRMETILTSLDGAGVTKVMVTTSSSTEKVLAEEITQNSLDIDELTQSGNKKTSEKQDVERKIVKEKGDTPFVIKENKPQVEGVLVLAEGADDVNIKNAIIQSVSSLLDVPVHKIAVYKMVNN</sequence>
<dbReference type="Proteomes" id="UP001169242">
    <property type="component" value="Unassembled WGS sequence"/>
</dbReference>
<evidence type="ECO:0000313" key="3">
    <source>
        <dbReference type="EMBL" id="MDA3733770.1"/>
    </source>
</evidence>
<feature type="transmembrane region" description="Helical" evidence="2">
    <location>
        <begin position="59"/>
        <end position="78"/>
    </location>
</feature>
<accession>A0AA42DR43</accession>